<gene>
    <name evidence="12" type="primary">LOC113743837</name>
</gene>
<keyword evidence="4 6" id="KW-0378">Hydrolase</keyword>
<dbReference type="InterPro" id="IPR041469">
    <property type="entry name" value="Subtilisin-like_FN3"/>
</dbReference>
<dbReference type="InterPro" id="IPR010259">
    <property type="entry name" value="S8pro/Inhibitor_I9"/>
</dbReference>
<dbReference type="InterPro" id="IPR036852">
    <property type="entry name" value="Peptidase_S8/S53_dom_sf"/>
</dbReference>
<dbReference type="Gene3D" id="3.30.70.80">
    <property type="entry name" value="Peptidase S8 propeptide/proteinase inhibitor I9"/>
    <property type="match status" value="1"/>
</dbReference>
<dbReference type="PROSITE" id="PS51892">
    <property type="entry name" value="SUBTILASE"/>
    <property type="match status" value="1"/>
</dbReference>
<dbReference type="PRINTS" id="PR00723">
    <property type="entry name" value="SUBTILISIN"/>
</dbReference>
<dbReference type="Gene3D" id="3.40.50.200">
    <property type="entry name" value="Peptidase S8/S53 domain"/>
    <property type="match status" value="1"/>
</dbReference>
<dbReference type="RefSeq" id="XP_071905666.1">
    <property type="nucleotide sequence ID" value="XM_072049565.1"/>
</dbReference>
<dbReference type="CDD" id="cd02120">
    <property type="entry name" value="PA_subtilisin_like"/>
    <property type="match status" value="1"/>
</dbReference>
<evidence type="ECO:0000259" key="9">
    <source>
        <dbReference type="Pfam" id="PF05922"/>
    </source>
</evidence>
<evidence type="ECO:0000259" key="8">
    <source>
        <dbReference type="Pfam" id="PF00082"/>
    </source>
</evidence>
<dbReference type="InterPro" id="IPR000209">
    <property type="entry name" value="Peptidase_S8/S53_dom"/>
</dbReference>
<feature type="active site" description="Charge relay system" evidence="6">
    <location>
        <position position="685"/>
    </location>
</feature>
<evidence type="ECO:0000256" key="1">
    <source>
        <dbReference type="ARBA" id="ARBA00011073"/>
    </source>
</evidence>
<dbReference type="InterPro" id="IPR045051">
    <property type="entry name" value="SBT"/>
</dbReference>
<dbReference type="Pfam" id="PF00082">
    <property type="entry name" value="Peptidase_S8"/>
    <property type="match status" value="1"/>
</dbReference>
<evidence type="ECO:0000256" key="3">
    <source>
        <dbReference type="ARBA" id="ARBA00022729"/>
    </source>
</evidence>
<keyword evidence="3" id="KW-0732">Signal</keyword>
<dbReference type="Gene3D" id="3.50.30.30">
    <property type="match status" value="1"/>
</dbReference>
<evidence type="ECO:0000313" key="12">
    <source>
        <dbReference type="RefSeq" id="XP_071905666.1"/>
    </source>
</evidence>
<dbReference type="InterPro" id="IPR023828">
    <property type="entry name" value="Peptidase_S8_Ser-AS"/>
</dbReference>
<evidence type="ECO:0000259" key="10">
    <source>
        <dbReference type="Pfam" id="PF17766"/>
    </source>
</evidence>
<feature type="active site" description="Charge relay system" evidence="6">
    <location>
        <position position="348"/>
    </location>
</feature>
<dbReference type="GeneID" id="113743837"/>
<keyword evidence="2 6" id="KW-0645">Protease</keyword>
<feature type="compositionally biased region" description="Polar residues" evidence="7">
    <location>
        <begin position="110"/>
        <end position="133"/>
    </location>
</feature>
<feature type="domain" description="Peptidase S8/S53" evidence="8">
    <location>
        <begin position="273"/>
        <end position="744"/>
    </location>
</feature>
<sequence>MRGGSTSAGRSFKLRDEDIEIVDPPPVASKRKKVTRRGTGKETAQRKLVIPSPESSDEQMERQISEGNIAGGNEEPEQATQGEETNEENITESQPTPEPSIRKSPRTRTETQNAGASATQTSKGTRSGKNPVTQPAPEPIPLPKFIDDEARDRFELAVQAQENGVYIVYKGAAATSSIVARTNDYVQILSSLGERGEYRVIHRYNNGFSGFAARLSEEEAESIARRLGVVSVFRDPVLDLHTTHSWDFLKYQDDELGIGFSQQSTSTSSALHGEDIIIGIFDTGIWPESKSFSDEGLGPIPSRWKGTCMEAPDFSSSNCNRKLIGVRYYNNTDFDPSPFNTPRDQGGHGTHAAAIAAGTPARGAFYHGLAKGIARGGFPGSRIAAYRVCSHLYGCYGSAILKAFDDCRRFFNDAIADGVDILSVSAGIVTRKDFLTDPITIGAFHAVEKGILVVCSAGNRGLEENSIVNVVPWVLTVGASTIDRFFESNVVLGNNKVIQGGGIHFANIKRSPVYPVIDARSAKDPSETSESSASNCFPESLDKSKVKGKIVLCEDYLEESSDEERLQTVISLGGVGVILINYDEKTVASIYGSSPMTIITFQDADEIRSYINSTRNLVATILPTVVVDKYKPAPAVAYFSGTGPIYRNYNLIKPDVVAPGVDILAAWPSNDTKTTPPFNIVSGTSMATPHVSAIAATVKSKYPSWSPSAIKSAIMTTAIQTDNLKAPIKNNNGNPATPYDFGSGQVSLSGPLQPGLVYDTEVIDYLQYLCNSGYNTSQIKLISSNLPADFSCSSNSSEEQMSNLNYPSIAVSYFYGHKSIKVKRTVANVGEEDSLYTVSVETPKGAGLEVLVNPKKLHFTKNIRKLSYQVTFRHDNSTDLINRNGFGSITWTSGKYKVRIPYVVT</sequence>
<dbReference type="Pfam" id="PF17766">
    <property type="entry name" value="fn3_6"/>
    <property type="match status" value="1"/>
</dbReference>
<keyword evidence="11" id="KW-1185">Reference proteome</keyword>
<dbReference type="SUPFAM" id="SSF52743">
    <property type="entry name" value="Subtilisin-like"/>
    <property type="match status" value="1"/>
</dbReference>
<dbReference type="PROSITE" id="PS00138">
    <property type="entry name" value="SUBTILASE_SER"/>
    <property type="match status" value="1"/>
</dbReference>
<protein>
    <submittedName>
        <fullName evidence="12">CO(2)-response secreted protease-like</fullName>
    </submittedName>
</protein>
<evidence type="ECO:0000313" key="11">
    <source>
        <dbReference type="Proteomes" id="UP001652660"/>
    </source>
</evidence>
<dbReference type="PANTHER" id="PTHR10795">
    <property type="entry name" value="PROPROTEIN CONVERTASE SUBTILISIN/KEXIN"/>
    <property type="match status" value="1"/>
</dbReference>
<dbReference type="Gene3D" id="2.60.40.2310">
    <property type="match status" value="1"/>
</dbReference>
<evidence type="ECO:0000256" key="7">
    <source>
        <dbReference type="SAM" id="MobiDB-lite"/>
    </source>
</evidence>
<dbReference type="InterPro" id="IPR034197">
    <property type="entry name" value="Peptidases_S8_3"/>
</dbReference>
<dbReference type="Proteomes" id="UP001652660">
    <property type="component" value="Chromosome 5e"/>
</dbReference>
<keyword evidence="5 6" id="KW-0720">Serine protease</keyword>
<evidence type="ECO:0000256" key="5">
    <source>
        <dbReference type="ARBA" id="ARBA00022825"/>
    </source>
</evidence>
<dbReference type="CDD" id="cd04852">
    <property type="entry name" value="Peptidases_S8_3"/>
    <property type="match status" value="1"/>
</dbReference>
<feature type="compositionally biased region" description="Basic residues" evidence="7">
    <location>
        <begin position="29"/>
        <end position="38"/>
    </location>
</feature>
<feature type="active site" description="Charge relay system" evidence="6">
    <location>
        <position position="282"/>
    </location>
</feature>
<name>A0ABM4UEG9_COFAR</name>
<reference evidence="12" key="1">
    <citation type="submission" date="2025-08" db="UniProtKB">
        <authorList>
            <consortium name="RefSeq"/>
        </authorList>
    </citation>
    <scope>IDENTIFICATION</scope>
    <source>
        <tissue evidence="12">Leaves</tissue>
    </source>
</reference>
<feature type="domain" description="Subtilisin-like protease fibronectin type-III" evidence="10">
    <location>
        <begin position="803"/>
        <end position="904"/>
    </location>
</feature>
<proteinExistence type="inferred from homology"/>
<feature type="region of interest" description="Disordered" evidence="7">
    <location>
        <begin position="1"/>
        <end position="144"/>
    </location>
</feature>
<accession>A0ABM4UEG9</accession>
<feature type="domain" description="Inhibitor I9" evidence="9">
    <location>
        <begin position="165"/>
        <end position="241"/>
    </location>
</feature>
<evidence type="ECO:0000256" key="4">
    <source>
        <dbReference type="ARBA" id="ARBA00022801"/>
    </source>
</evidence>
<organism evidence="11 12">
    <name type="scientific">Coffea arabica</name>
    <name type="common">Arabian coffee</name>
    <dbReference type="NCBI Taxonomy" id="13443"/>
    <lineage>
        <taxon>Eukaryota</taxon>
        <taxon>Viridiplantae</taxon>
        <taxon>Streptophyta</taxon>
        <taxon>Embryophyta</taxon>
        <taxon>Tracheophyta</taxon>
        <taxon>Spermatophyta</taxon>
        <taxon>Magnoliopsida</taxon>
        <taxon>eudicotyledons</taxon>
        <taxon>Gunneridae</taxon>
        <taxon>Pentapetalae</taxon>
        <taxon>asterids</taxon>
        <taxon>lamiids</taxon>
        <taxon>Gentianales</taxon>
        <taxon>Rubiaceae</taxon>
        <taxon>Ixoroideae</taxon>
        <taxon>Gardenieae complex</taxon>
        <taxon>Bertiereae - Coffeeae clade</taxon>
        <taxon>Coffeeae</taxon>
        <taxon>Coffea</taxon>
    </lineage>
</organism>
<comment type="similarity">
    <text evidence="1 6">Belongs to the peptidase S8 family.</text>
</comment>
<evidence type="ECO:0000256" key="2">
    <source>
        <dbReference type="ARBA" id="ARBA00022670"/>
    </source>
</evidence>
<dbReference type="InterPro" id="IPR015500">
    <property type="entry name" value="Peptidase_S8_subtilisin-rel"/>
</dbReference>
<evidence type="ECO:0000256" key="6">
    <source>
        <dbReference type="PROSITE-ProRule" id="PRU01240"/>
    </source>
</evidence>
<dbReference type="Pfam" id="PF05922">
    <property type="entry name" value="Inhibitor_I9"/>
    <property type="match status" value="1"/>
</dbReference>
<dbReference type="InterPro" id="IPR037045">
    <property type="entry name" value="S8pro/Inhibitor_I9_sf"/>
</dbReference>